<accession>B3S537</accession>
<sequence>MSNQGDIVTLSPAIEQFPTAVIVAIAVGGWVFLVIIALIVRKIVQDKGYCNKFCDSFQCCTGCRASAASCFMSFAQTCDFKLPSKQGVADLFCPNPEDAAMAVVMAVAMAVAMGAAMDAVQAAAIPTAVNAHVKYRAVMLSIASAVK</sequence>
<dbReference type="CTD" id="6756436"/>
<reference evidence="2 3" key="1">
    <citation type="journal article" date="2008" name="Nature">
        <title>The Trichoplax genome and the nature of placozoans.</title>
        <authorList>
            <person name="Srivastava M."/>
            <person name="Begovic E."/>
            <person name="Chapman J."/>
            <person name="Putnam N.H."/>
            <person name="Hellsten U."/>
            <person name="Kawashima T."/>
            <person name="Kuo A."/>
            <person name="Mitros T."/>
            <person name="Salamov A."/>
            <person name="Carpenter M.L."/>
            <person name="Signorovitch A.Y."/>
            <person name="Moreno M.A."/>
            <person name="Kamm K."/>
            <person name="Grimwood J."/>
            <person name="Schmutz J."/>
            <person name="Shapiro H."/>
            <person name="Grigoriev I.V."/>
            <person name="Buss L.W."/>
            <person name="Schierwater B."/>
            <person name="Dellaporta S.L."/>
            <person name="Rokhsar D.S."/>
        </authorList>
    </citation>
    <scope>NUCLEOTIDE SEQUENCE [LARGE SCALE GENOMIC DNA]</scope>
    <source>
        <strain evidence="2 3">Grell-BS-1999</strain>
    </source>
</reference>
<keyword evidence="3" id="KW-1185">Reference proteome</keyword>
<dbReference type="EMBL" id="DS985250">
    <property type="protein sequence ID" value="EDV22196.1"/>
    <property type="molecule type" value="Genomic_DNA"/>
</dbReference>
<dbReference type="Proteomes" id="UP000009022">
    <property type="component" value="Unassembled WGS sequence"/>
</dbReference>
<name>B3S537_TRIAD</name>
<evidence type="ECO:0000256" key="1">
    <source>
        <dbReference type="SAM" id="Phobius"/>
    </source>
</evidence>
<evidence type="ECO:0000313" key="2">
    <source>
        <dbReference type="EMBL" id="EDV22196.1"/>
    </source>
</evidence>
<dbReference type="RefSeq" id="XP_002115351.1">
    <property type="nucleotide sequence ID" value="XM_002115315.1"/>
</dbReference>
<proteinExistence type="predicted"/>
<organism evidence="2 3">
    <name type="scientific">Trichoplax adhaerens</name>
    <name type="common">Trichoplax reptans</name>
    <dbReference type="NCBI Taxonomy" id="10228"/>
    <lineage>
        <taxon>Eukaryota</taxon>
        <taxon>Metazoa</taxon>
        <taxon>Placozoa</taxon>
        <taxon>Uniplacotomia</taxon>
        <taxon>Trichoplacea</taxon>
        <taxon>Trichoplacidae</taxon>
        <taxon>Trichoplax</taxon>
    </lineage>
</organism>
<dbReference type="KEGG" id="tad:TRIADDRAFT_59183"/>
<keyword evidence="1" id="KW-1133">Transmembrane helix</keyword>
<keyword evidence="1" id="KW-0812">Transmembrane</keyword>
<gene>
    <name evidence="2" type="ORF">TRIADDRAFT_59183</name>
</gene>
<dbReference type="HOGENOM" id="CLU_1770447_0_0_1"/>
<protein>
    <submittedName>
        <fullName evidence="2">Uncharacterized protein</fullName>
    </submittedName>
</protein>
<feature type="transmembrane region" description="Helical" evidence="1">
    <location>
        <begin position="20"/>
        <end position="40"/>
    </location>
</feature>
<evidence type="ECO:0000313" key="3">
    <source>
        <dbReference type="Proteomes" id="UP000009022"/>
    </source>
</evidence>
<dbReference type="OrthoDB" id="6365775at2759"/>
<keyword evidence="1" id="KW-0472">Membrane</keyword>
<dbReference type="InParanoid" id="B3S537"/>
<dbReference type="AlphaFoldDB" id="B3S537"/>
<dbReference type="GeneID" id="6756436"/>